<gene>
    <name evidence="3" type="ORF">JOB18_005411</name>
</gene>
<evidence type="ECO:0000313" key="3">
    <source>
        <dbReference type="EMBL" id="KAG7467728.1"/>
    </source>
</evidence>
<evidence type="ECO:0008006" key="5">
    <source>
        <dbReference type="Google" id="ProtNLM"/>
    </source>
</evidence>
<dbReference type="Proteomes" id="UP000693946">
    <property type="component" value="Unassembled WGS sequence"/>
</dbReference>
<reference evidence="3 4" key="1">
    <citation type="journal article" date="2021" name="Sci. Rep.">
        <title>Chromosome anchoring in Senegalese sole (Solea senegalensis) reveals sex-associated markers and genome rearrangements in flatfish.</title>
        <authorList>
            <person name="Guerrero-Cozar I."/>
            <person name="Gomez-Garrido J."/>
            <person name="Berbel C."/>
            <person name="Martinez-Blanch J.F."/>
            <person name="Alioto T."/>
            <person name="Claros M.G."/>
            <person name="Gagnaire P.A."/>
            <person name="Manchado M."/>
        </authorList>
    </citation>
    <scope>NUCLEOTIDE SEQUENCE [LARGE SCALE GENOMIC DNA]</scope>
    <source>
        <strain evidence="3">Sse05_10M</strain>
    </source>
</reference>
<feature type="non-terminal residue" evidence="3">
    <location>
        <position position="64"/>
    </location>
</feature>
<dbReference type="AlphaFoldDB" id="A0AAV6PN42"/>
<feature type="compositionally biased region" description="Polar residues" evidence="1">
    <location>
        <begin position="55"/>
        <end position="64"/>
    </location>
</feature>
<feature type="signal peptide" evidence="2">
    <location>
        <begin position="1"/>
        <end position="19"/>
    </location>
</feature>
<comment type="caution">
    <text evidence="3">The sequence shown here is derived from an EMBL/GenBank/DDBJ whole genome shotgun (WGS) entry which is preliminary data.</text>
</comment>
<accession>A0AAV6PN42</accession>
<name>A0AAV6PN42_SOLSE</name>
<protein>
    <recommendedName>
        <fullName evidence="5">Secreted protein</fullName>
    </recommendedName>
</protein>
<proteinExistence type="predicted"/>
<sequence length="64" mass="6828">MRVYLGWCVCVWFAEFTDSAESNGSQAKWFVGSVVASTENGASRRGTAARALTPCPTTHRGSSA</sequence>
<dbReference type="EMBL" id="JAGKHQ010000514">
    <property type="protein sequence ID" value="KAG7467728.1"/>
    <property type="molecule type" value="Genomic_DNA"/>
</dbReference>
<evidence type="ECO:0000256" key="1">
    <source>
        <dbReference type="SAM" id="MobiDB-lite"/>
    </source>
</evidence>
<feature type="chain" id="PRO_5043439851" description="Secreted protein" evidence="2">
    <location>
        <begin position="20"/>
        <end position="64"/>
    </location>
</feature>
<evidence type="ECO:0000313" key="4">
    <source>
        <dbReference type="Proteomes" id="UP000693946"/>
    </source>
</evidence>
<organism evidence="3 4">
    <name type="scientific">Solea senegalensis</name>
    <name type="common">Senegalese sole</name>
    <dbReference type="NCBI Taxonomy" id="28829"/>
    <lineage>
        <taxon>Eukaryota</taxon>
        <taxon>Metazoa</taxon>
        <taxon>Chordata</taxon>
        <taxon>Craniata</taxon>
        <taxon>Vertebrata</taxon>
        <taxon>Euteleostomi</taxon>
        <taxon>Actinopterygii</taxon>
        <taxon>Neopterygii</taxon>
        <taxon>Teleostei</taxon>
        <taxon>Neoteleostei</taxon>
        <taxon>Acanthomorphata</taxon>
        <taxon>Carangaria</taxon>
        <taxon>Pleuronectiformes</taxon>
        <taxon>Pleuronectoidei</taxon>
        <taxon>Soleidae</taxon>
        <taxon>Solea</taxon>
    </lineage>
</organism>
<keyword evidence="4" id="KW-1185">Reference proteome</keyword>
<keyword evidence="2" id="KW-0732">Signal</keyword>
<feature type="region of interest" description="Disordered" evidence="1">
    <location>
        <begin position="42"/>
        <end position="64"/>
    </location>
</feature>
<evidence type="ECO:0000256" key="2">
    <source>
        <dbReference type="SAM" id="SignalP"/>
    </source>
</evidence>